<evidence type="ECO:0000313" key="4">
    <source>
        <dbReference type="Proteomes" id="UP001253160"/>
    </source>
</evidence>
<organism evidence="3 4">
    <name type="scientific">Festuca stripe-associated virus</name>
    <dbReference type="NCBI Taxonomy" id="2847287"/>
    <lineage>
        <taxon>Viruses</taxon>
        <taxon>Riboviria</taxon>
        <taxon>Orthornavirae</taxon>
        <taxon>Negarnaviricota</taxon>
        <taxon>Polyploviricotina</taxon>
        <taxon>Bunyaviricetes</taxon>
        <taxon>Hareavirales</taxon>
        <taxon>Phenuiviridae</taxon>
        <taxon>Tenuivirus</taxon>
        <taxon>Tenuivirus festucae</taxon>
    </lineage>
</organism>
<reference evidence="3 4" key="1">
    <citation type="submission" date="2021-02" db="EMBL/GenBank/DDBJ databases">
        <title>Molecular characterisation of a new tenuivirus from Festuca sp.</title>
        <authorList>
            <person name="Gaafar Y.Z.A."/>
            <person name="Rabenstein F."/>
            <person name="Zia A."/>
            <person name="Gaafar A.-R.Z.A."/>
            <person name="Ziebell H."/>
        </authorList>
    </citation>
    <scope>NUCLEOTIDE SEQUENCE [LARGE SCALE GENOMIC DNA]</scope>
    <source>
        <strain evidence="3">JKI ID 34091</strain>
    </source>
</reference>
<dbReference type="Pfam" id="PF05310">
    <property type="entry name" value="Tenui_NS3"/>
    <property type="match status" value="1"/>
</dbReference>
<name>A0A8F1SRV4_9VIRU</name>
<comment type="subcellular location">
    <subcellularLocation>
        <location evidence="1">Host cytoplasm</location>
    </subcellularLocation>
</comment>
<dbReference type="Proteomes" id="UP001253160">
    <property type="component" value="Genome"/>
</dbReference>
<accession>A0A8F1SRV4</accession>
<dbReference type="InterPro" id="IPR007974">
    <property type="entry name" value="Tenui_movmnt_prot"/>
</dbReference>
<proteinExistence type="predicted"/>
<gene>
    <name evidence="3" type="ORF">GrTV2s2gp1</name>
</gene>
<protein>
    <submittedName>
        <fullName evidence="3">Uncharacterized protein</fullName>
    </submittedName>
</protein>
<keyword evidence="2" id="KW-1035">Host cytoplasm</keyword>
<keyword evidence="4" id="KW-1185">Reference proteome</keyword>
<evidence type="ECO:0000313" key="3">
    <source>
        <dbReference type="EMBL" id="QWQ49839.1"/>
    </source>
</evidence>
<evidence type="ECO:0000256" key="2">
    <source>
        <dbReference type="ARBA" id="ARBA00023200"/>
    </source>
</evidence>
<evidence type="ECO:0000256" key="1">
    <source>
        <dbReference type="ARBA" id="ARBA00004192"/>
    </source>
</evidence>
<dbReference type="EMBL" id="MW678791">
    <property type="protein sequence ID" value="QWQ49839.1"/>
    <property type="molecule type" value="Genomic_RNA"/>
</dbReference>
<dbReference type="GO" id="GO:0030430">
    <property type="term" value="C:host cell cytoplasm"/>
    <property type="evidence" value="ECO:0007669"/>
    <property type="project" value="UniProtKB-SubCell"/>
</dbReference>
<sequence>MSLLLFDNAYYRLLVEVNKHHGSYQKLFTLECTKEDHYMAVSDSSWLLAFYKGEMSQSMRSYCAFVGAHCLNILAQAPNVLEESRVKCWLCDKEAEQTTQHLKIIKLTNLINGFELATESYQICMKNHSSEDPSRYINEICFPGYLKGYMKERQKMEHKFIIITNGFATNHNLRHIALCYETPQDSENYVIVGDHRCPLKAI</sequence>